<gene>
    <name evidence="2" type="ORF">PV09_04113</name>
</gene>
<dbReference type="AlphaFoldDB" id="A0A0D2ADC5"/>
<dbReference type="RefSeq" id="XP_016214817.1">
    <property type="nucleotide sequence ID" value="XM_016357413.1"/>
</dbReference>
<feature type="compositionally biased region" description="Polar residues" evidence="1">
    <location>
        <begin position="392"/>
        <end position="403"/>
    </location>
</feature>
<dbReference type="Proteomes" id="UP000053259">
    <property type="component" value="Unassembled WGS sequence"/>
</dbReference>
<feature type="region of interest" description="Disordered" evidence="1">
    <location>
        <begin position="199"/>
        <end position="225"/>
    </location>
</feature>
<dbReference type="EMBL" id="KN847539">
    <property type="protein sequence ID" value="KIW04948.1"/>
    <property type="molecule type" value="Genomic_DNA"/>
</dbReference>
<feature type="region of interest" description="Disordered" evidence="1">
    <location>
        <begin position="498"/>
        <end position="553"/>
    </location>
</feature>
<reference evidence="2 3" key="1">
    <citation type="submission" date="2015-01" db="EMBL/GenBank/DDBJ databases">
        <title>The Genome Sequence of Ochroconis gallopava CBS43764.</title>
        <authorList>
            <consortium name="The Broad Institute Genomics Platform"/>
            <person name="Cuomo C."/>
            <person name="de Hoog S."/>
            <person name="Gorbushina A."/>
            <person name="Stielow B."/>
            <person name="Teixiera M."/>
            <person name="Abouelleil A."/>
            <person name="Chapman S.B."/>
            <person name="Priest M."/>
            <person name="Young S.K."/>
            <person name="Wortman J."/>
            <person name="Nusbaum C."/>
            <person name="Birren B."/>
        </authorList>
    </citation>
    <scope>NUCLEOTIDE SEQUENCE [LARGE SCALE GENOMIC DNA]</scope>
    <source>
        <strain evidence="2 3">CBS 43764</strain>
    </source>
</reference>
<evidence type="ECO:0000256" key="1">
    <source>
        <dbReference type="SAM" id="MobiDB-lite"/>
    </source>
</evidence>
<feature type="region of interest" description="Disordered" evidence="1">
    <location>
        <begin position="1"/>
        <end position="29"/>
    </location>
</feature>
<feature type="region of interest" description="Disordered" evidence="1">
    <location>
        <begin position="570"/>
        <end position="600"/>
    </location>
</feature>
<evidence type="ECO:0000313" key="3">
    <source>
        <dbReference type="Proteomes" id="UP000053259"/>
    </source>
</evidence>
<dbReference type="InParanoid" id="A0A0D2ADC5"/>
<feature type="compositionally biased region" description="Polar residues" evidence="1">
    <location>
        <begin position="208"/>
        <end position="224"/>
    </location>
</feature>
<dbReference type="GeneID" id="27312086"/>
<feature type="compositionally biased region" description="Basic and acidic residues" evidence="1">
    <location>
        <begin position="508"/>
        <end position="535"/>
    </location>
</feature>
<dbReference type="VEuPathDB" id="FungiDB:PV09_04113"/>
<sequence>MADNPDHPHSDNAAYRVSNKPERKHKRMQGMETIQAAIKEQYVNRQAQQSIGNSSSSKVPTAFVYRTQSTQPASIDKSDFQQYSVNYSIPYAFYNPTTYPVQPHGFGMLQPPQQQADRHVQLAHVDHASANSHVAFDRAKSQNTTSQHYYHKENTNTLRFWRLHPAEHDTPAPHLDERAAKEQVESIKRAHYRLEAVVKSDGPPSPLHETTLSSKPSLHVSATGSSGGVLLKPKVRASTSITKAKSAADVVLSQPGITIASQFNNVDGVNKSENKPPKTLTLSASGGQCCTSHKSPTEATLVPIDIKTCEEIVEDFHKAHSEISGAIAPEAHEDLTSDALAGSTERLRITVNALNVAHTDQGISTSTIYQKRNGLNPSRFRKRKHVSASPGRKSTTTHHQVANRQEAADIQDLLKDKRQPQDVRDLLRLIAFETQCFNVHPQRQIELETVNRNVARENIARGLRIARLRRELHRRSERGTAKPTMSPPKLRSSLLRAKREGSPISHCVVERKARKLEQGDKPGTGDHDDGRDMKVSENYVPVSQEKKPETDYAEGDLATEDIEMADRDVSISSASERHQRSQSQEAMLTSAHRESHDGTLDAEEDDQVIEATLQLLLDTPKLQKVMYVPKQTVWLTRRVERLGFRSFERPERGVDAWQLDRAEERDG</sequence>
<feature type="compositionally biased region" description="Basic and acidic residues" evidence="1">
    <location>
        <begin position="570"/>
        <end position="579"/>
    </location>
</feature>
<accession>A0A0D2ADC5</accession>
<dbReference type="HOGENOM" id="CLU_411723_0_0_1"/>
<organism evidence="2 3">
    <name type="scientific">Verruconis gallopava</name>
    <dbReference type="NCBI Taxonomy" id="253628"/>
    <lineage>
        <taxon>Eukaryota</taxon>
        <taxon>Fungi</taxon>
        <taxon>Dikarya</taxon>
        <taxon>Ascomycota</taxon>
        <taxon>Pezizomycotina</taxon>
        <taxon>Dothideomycetes</taxon>
        <taxon>Pleosporomycetidae</taxon>
        <taxon>Venturiales</taxon>
        <taxon>Sympoventuriaceae</taxon>
        <taxon>Verruconis</taxon>
    </lineage>
</organism>
<feature type="region of interest" description="Disordered" evidence="1">
    <location>
        <begin position="373"/>
        <end position="405"/>
    </location>
</feature>
<protein>
    <submittedName>
        <fullName evidence="2">Uncharacterized protein</fullName>
    </submittedName>
</protein>
<proteinExistence type="predicted"/>
<feature type="compositionally biased region" description="Basic and acidic residues" evidence="1">
    <location>
        <begin position="1"/>
        <end position="10"/>
    </location>
</feature>
<evidence type="ECO:0000313" key="2">
    <source>
        <dbReference type="EMBL" id="KIW04948.1"/>
    </source>
</evidence>
<keyword evidence="3" id="KW-1185">Reference proteome</keyword>
<name>A0A0D2ADC5_9PEZI</name>